<dbReference type="AlphaFoldDB" id="A0AA37SB43"/>
<keyword evidence="2" id="KW-1185">Reference proteome</keyword>
<comment type="caution">
    <text evidence="1">The sequence shown here is derived from an EMBL/GenBank/DDBJ whole genome shotgun (WGS) entry which is preliminary data.</text>
</comment>
<dbReference type="RefSeq" id="WP_284380891.1">
    <property type="nucleotide sequence ID" value="NZ_BSNM01000011.1"/>
</dbReference>
<gene>
    <name evidence="1" type="ORF">GCM10007876_18020</name>
</gene>
<reference evidence="1" key="2">
    <citation type="submission" date="2023-01" db="EMBL/GenBank/DDBJ databases">
        <title>Draft genome sequence of Litoribrevibacter albus strain NBRC 110071.</title>
        <authorList>
            <person name="Sun Q."/>
            <person name="Mori K."/>
        </authorList>
    </citation>
    <scope>NUCLEOTIDE SEQUENCE</scope>
    <source>
        <strain evidence="1">NBRC 110071</strain>
    </source>
</reference>
<protein>
    <submittedName>
        <fullName evidence="1">Uncharacterized protein</fullName>
    </submittedName>
</protein>
<accession>A0AA37SB43</accession>
<dbReference type="Proteomes" id="UP001161389">
    <property type="component" value="Unassembled WGS sequence"/>
</dbReference>
<reference evidence="1" key="1">
    <citation type="journal article" date="2014" name="Int. J. Syst. Evol. Microbiol.">
        <title>Complete genome sequence of Corynebacterium casei LMG S-19264T (=DSM 44701T), isolated from a smear-ripened cheese.</title>
        <authorList>
            <consortium name="US DOE Joint Genome Institute (JGI-PGF)"/>
            <person name="Walter F."/>
            <person name="Albersmeier A."/>
            <person name="Kalinowski J."/>
            <person name="Ruckert C."/>
        </authorList>
    </citation>
    <scope>NUCLEOTIDE SEQUENCE</scope>
    <source>
        <strain evidence="1">NBRC 110071</strain>
    </source>
</reference>
<name>A0AA37SB43_9GAMM</name>
<evidence type="ECO:0000313" key="2">
    <source>
        <dbReference type="Proteomes" id="UP001161389"/>
    </source>
</evidence>
<sequence length="117" mass="13336">MNIKAVICFSIIITCLFSLESRAGGKHSPLLMLISNKLKIEKLITAAEENPQQCKTTADQAWKLLKPSLHMLREYSQEKAGNYLNQEAYATSLEQRAKMLENFSNLMDKVFHLKETC</sequence>
<dbReference type="EMBL" id="BSNM01000011">
    <property type="protein sequence ID" value="GLQ31323.1"/>
    <property type="molecule type" value="Genomic_DNA"/>
</dbReference>
<evidence type="ECO:0000313" key="1">
    <source>
        <dbReference type="EMBL" id="GLQ31323.1"/>
    </source>
</evidence>
<proteinExistence type="predicted"/>
<organism evidence="1 2">
    <name type="scientific">Litoribrevibacter albus</name>
    <dbReference type="NCBI Taxonomy" id="1473156"/>
    <lineage>
        <taxon>Bacteria</taxon>
        <taxon>Pseudomonadati</taxon>
        <taxon>Pseudomonadota</taxon>
        <taxon>Gammaproteobacteria</taxon>
        <taxon>Oceanospirillales</taxon>
        <taxon>Oceanospirillaceae</taxon>
        <taxon>Litoribrevibacter</taxon>
    </lineage>
</organism>